<dbReference type="PANTHER" id="PTHR11360">
    <property type="entry name" value="MONOCARBOXYLATE TRANSPORTER"/>
    <property type="match status" value="1"/>
</dbReference>
<feature type="transmembrane region" description="Helical" evidence="3">
    <location>
        <begin position="172"/>
        <end position="191"/>
    </location>
</feature>
<dbReference type="Gene3D" id="1.20.1250.20">
    <property type="entry name" value="MFS general substrate transporter like domains"/>
    <property type="match status" value="2"/>
</dbReference>
<feature type="transmembrane region" description="Helical" evidence="3">
    <location>
        <begin position="274"/>
        <end position="296"/>
    </location>
</feature>
<keyword evidence="3" id="KW-1133">Transmembrane helix</keyword>
<accession>A0AAV9P6L2</accession>
<feature type="domain" description="Major facilitator superfamily (MFS) profile" evidence="4">
    <location>
        <begin position="43"/>
        <end position="433"/>
    </location>
</feature>
<dbReference type="InterPro" id="IPR050327">
    <property type="entry name" value="Proton-linked_MCT"/>
</dbReference>
<name>A0AAV9P6L2_9PEZI</name>
<feature type="transmembrane region" description="Helical" evidence="3">
    <location>
        <begin position="139"/>
        <end position="160"/>
    </location>
</feature>
<keyword evidence="3" id="KW-0812">Transmembrane</keyword>
<feature type="transmembrane region" description="Helical" evidence="3">
    <location>
        <begin position="408"/>
        <end position="428"/>
    </location>
</feature>
<feature type="transmembrane region" description="Helical" evidence="3">
    <location>
        <begin position="203"/>
        <end position="226"/>
    </location>
</feature>
<feature type="transmembrane region" description="Helical" evidence="3">
    <location>
        <begin position="114"/>
        <end position="133"/>
    </location>
</feature>
<comment type="subcellular location">
    <subcellularLocation>
        <location evidence="1">Membrane</location>
        <topology evidence="1">Multi-pass membrane protein</topology>
    </subcellularLocation>
</comment>
<evidence type="ECO:0000256" key="3">
    <source>
        <dbReference type="SAM" id="Phobius"/>
    </source>
</evidence>
<protein>
    <recommendedName>
        <fullName evidence="4">Major facilitator superfamily (MFS) profile domain-containing protein</fullName>
    </recommendedName>
</protein>
<evidence type="ECO:0000259" key="4">
    <source>
        <dbReference type="PROSITE" id="PS50850"/>
    </source>
</evidence>
<dbReference type="GO" id="GO:0016020">
    <property type="term" value="C:membrane"/>
    <property type="evidence" value="ECO:0007669"/>
    <property type="project" value="UniProtKB-SubCell"/>
</dbReference>
<organism evidence="5 6">
    <name type="scientific">Saxophila tyrrhenica</name>
    <dbReference type="NCBI Taxonomy" id="1690608"/>
    <lineage>
        <taxon>Eukaryota</taxon>
        <taxon>Fungi</taxon>
        <taxon>Dikarya</taxon>
        <taxon>Ascomycota</taxon>
        <taxon>Pezizomycotina</taxon>
        <taxon>Dothideomycetes</taxon>
        <taxon>Dothideomycetidae</taxon>
        <taxon>Mycosphaerellales</taxon>
        <taxon>Extremaceae</taxon>
        <taxon>Saxophila</taxon>
    </lineage>
</organism>
<feature type="transmembrane region" description="Helical" evidence="3">
    <location>
        <begin position="308"/>
        <end position="329"/>
    </location>
</feature>
<comment type="caution">
    <text evidence="5">The sequence shown here is derived from an EMBL/GenBank/DDBJ whole genome shotgun (WGS) entry which is preliminary data.</text>
</comment>
<dbReference type="GeneID" id="89929207"/>
<sequence length="440" mass="47186">MSTGEKLTKTTSHTEGYDLTAVEETEPPISTTSAGEAPDGGFYAWLAVSGTCLVFFNTWGLVQTFGAYQSYYTTDLLSSYNASAISWIGTIQAFLLVFGGVITGPFFDQGYFRVLVMIGSFMIVLGMMMLSLARTYWQILLAQSICVGAGSGMLFTPSLAQVTVLFSRRRPIALGLSMMGTGLGGIVYPIVFRQLEPKVGFGWATRVIAFISFGTLSVAVVVLCWQKPAKKPPRSLFDWTAWKEPPFVTYTLSTFLTFTGYWVPWFFIPLYGQFAVGATATFSAYLLSITNATGIVGRLTTPLLQRSLTPLQTILFAHILVVILIWAWLGIGSSFGGFVTFCVLWGLFSGPLAVLPAAAVAELSPSLNVVGTRMGMVWAVSSVGNLVGPPIAGAVSNPSEDDFLGGQIYAGVTMAGAIALLAVTVVLLKRKKKGEGKVEG</sequence>
<dbReference type="InterPro" id="IPR020846">
    <property type="entry name" value="MFS_dom"/>
</dbReference>
<evidence type="ECO:0000313" key="6">
    <source>
        <dbReference type="Proteomes" id="UP001337655"/>
    </source>
</evidence>
<feature type="transmembrane region" description="Helical" evidence="3">
    <location>
        <begin position="82"/>
        <end position="102"/>
    </location>
</feature>
<evidence type="ECO:0000256" key="1">
    <source>
        <dbReference type="ARBA" id="ARBA00004141"/>
    </source>
</evidence>
<dbReference type="GO" id="GO:0022857">
    <property type="term" value="F:transmembrane transporter activity"/>
    <property type="evidence" value="ECO:0007669"/>
    <property type="project" value="InterPro"/>
</dbReference>
<evidence type="ECO:0000313" key="5">
    <source>
        <dbReference type="EMBL" id="KAK5167142.1"/>
    </source>
</evidence>
<reference evidence="5 6" key="1">
    <citation type="submission" date="2023-08" db="EMBL/GenBank/DDBJ databases">
        <title>Black Yeasts Isolated from many extreme environments.</title>
        <authorList>
            <person name="Coleine C."/>
            <person name="Stajich J.E."/>
            <person name="Selbmann L."/>
        </authorList>
    </citation>
    <scope>NUCLEOTIDE SEQUENCE [LARGE SCALE GENOMIC DNA]</scope>
    <source>
        <strain evidence="5 6">CCFEE 5935</strain>
    </source>
</reference>
<dbReference type="PANTHER" id="PTHR11360:SF252">
    <property type="entry name" value="MAJOR FACILITATOR SUPERFAMILY (MFS) PROFILE DOMAIN-CONTAINING PROTEIN-RELATED"/>
    <property type="match status" value="1"/>
</dbReference>
<dbReference type="InterPro" id="IPR036259">
    <property type="entry name" value="MFS_trans_sf"/>
</dbReference>
<dbReference type="Proteomes" id="UP001337655">
    <property type="component" value="Unassembled WGS sequence"/>
</dbReference>
<dbReference type="SUPFAM" id="SSF103473">
    <property type="entry name" value="MFS general substrate transporter"/>
    <property type="match status" value="1"/>
</dbReference>
<feature type="transmembrane region" description="Helical" evidence="3">
    <location>
        <begin position="247"/>
        <end position="268"/>
    </location>
</feature>
<proteinExistence type="inferred from homology"/>
<feature type="transmembrane region" description="Helical" evidence="3">
    <location>
        <begin position="42"/>
        <end position="62"/>
    </location>
</feature>
<keyword evidence="6" id="KW-1185">Reference proteome</keyword>
<evidence type="ECO:0000256" key="2">
    <source>
        <dbReference type="ARBA" id="ARBA00006727"/>
    </source>
</evidence>
<comment type="similarity">
    <text evidence="2">Belongs to the major facilitator superfamily. Monocarboxylate porter (TC 2.A.1.13) family.</text>
</comment>
<gene>
    <name evidence="5" type="ORF">LTR77_007872</name>
</gene>
<dbReference type="Pfam" id="PF07690">
    <property type="entry name" value="MFS_1"/>
    <property type="match status" value="1"/>
</dbReference>
<feature type="transmembrane region" description="Helical" evidence="3">
    <location>
        <begin position="335"/>
        <end position="363"/>
    </location>
</feature>
<dbReference type="PROSITE" id="PS50850">
    <property type="entry name" value="MFS"/>
    <property type="match status" value="1"/>
</dbReference>
<keyword evidence="3" id="KW-0472">Membrane</keyword>
<feature type="transmembrane region" description="Helical" evidence="3">
    <location>
        <begin position="375"/>
        <end position="396"/>
    </location>
</feature>
<dbReference type="AlphaFoldDB" id="A0AAV9P6L2"/>
<dbReference type="InterPro" id="IPR011701">
    <property type="entry name" value="MFS"/>
</dbReference>
<dbReference type="EMBL" id="JAVRRT010000012">
    <property type="protein sequence ID" value="KAK5167142.1"/>
    <property type="molecule type" value="Genomic_DNA"/>
</dbReference>
<dbReference type="RefSeq" id="XP_064656950.1">
    <property type="nucleotide sequence ID" value="XM_064805108.1"/>
</dbReference>